<evidence type="ECO:0000313" key="3">
    <source>
        <dbReference type="Proteomes" id="UP001632038"/>
    </source>
</evidence>
<dbReference type="PANTHER" id="PTHR31161">
    <property type="entry name" value="PROTEIN GRAVITROPIC IN THE LIGHT 1"/>
    <property type="match status" value="1"/>
</dbReference>
<name>A0ABD3BGI8_9LAMI</name>
<gene>
    <name evidence="2" type="ORF">CASFOL_039905</name>
</gene>
<feature type="domain" description="GIL1/IRKI C-terminal" evidence="1">
    <location>
        <begin position="2"/>
        <end position="50"/>
    </location>
</feature>
<dbReference type="InterPro" id="IPR056813">
    <property type="entry name" value="GIL1_IRKI_C"/>
</dbReference>
<reference evidence="3" key="1">
    <citation type="journal article" date="2024" name="IScience">
        <title>Strigolactones Initiate the Formation of Haustorium-like Structures in Castilleja.</title>
        <authorList>
            <person name="Buerger M."/>
            <person name="Peterson D."/>
            <person name="Chory J."/>
        </authorList>
    </citation>
    <scope>NUCLEOTIDE SEQUENCE [LARGE SCALE GENOMIC DNA]</scope>
</reference>
<evidence type="ECO:0000259" key="1">
    <source>
        <dbReference type="Pfam" id="PF24994"/>
    </source>
</evidence>
<keyword evidence="3" id="KW-1185">Reference proteome</keyword>
<comment type="caution">
    <text evidence="2">The sequence shown here is derived from an EMBL/GenBank/DDBJ whole genome shotgun (WGS) entry which is preliminary data.</text>
</comment>
<dbReference type="AlphaFoldDB" id="A0ABD3BGI8"/>
<dbReference type="Proteomes" id="UP001632038">
    <property type="component" value="Unassembled WGS sequence"/>
</dbReference>
<sequence length="56" mass="6370">MVEKGVEFSMVYMEDVLGKYGLPRKHRPRVGFTVVPGFKVGRTDIQSQVYRHDATG</sequence>
<protein>
    <recommendedName>
        <fullName evidence="1">GIL1/IRKI C-terminal domain-containing protein</fullName>
    </recommendedName>
</protein>
<organism evidence="2 3">
    <name type="scientific">Castilleja foliolosa</name>
    <dbReference type="NCBI Taxonomy" id="1961234"/>
    <lineage>
        <taxon>Eukaryota</taxon>
        <taxon>Viridiplantae</taxon>
        <taxon>Streptophyta</taxon>
        <taxon>Embryophyta</taxon>
        <taxon>Tracheophyta</taxon>
        <taxon>Spermatophyta</taxon>
        <taxon>Magnoliopsida</taxon>
        <taxon>eudicotyledons</taxon>
        <taxon>Gunneridae</taxon>
        <taxon>Pentapetalae</taxon>
        <taxon>asterids</taxon>
        <taxon>lamiids</taxon>
        <taxon>Lamiales</taxon>
        <taxon>Orobanchaceae</taxon>
        <taxon>Pedicularideae</taxon>
        <taxon>Castillejinae</taxon>
        <taxon>Castilleja</taxon>
    </lineage>
</organism>
<accession>A0ABD3BGI8</accession>
<dbReference type="Pfam" id="PF24994">
    <property type="entry name" value="GIL1_IRKI_C"/>
    <property type="match status" value="1"/>
</dbReference>
<proteinExistence type="predicted"/>
<dbReference type="EMBL" id="JAVIJP010000092">
    <property type="protein sequence ID" value="KAL3616515.1"/>
    <property type="molecule type" value="Genomic_DNA"/>
</dbReference>
<evidence type="ECO:0000313" key="2">
    <source>
        <dbReference type="EMBL" id="KAL3616515.1"/>
    </source>
</evidence>
<dbReference type="InterPro" id="IPR040225">
    <property type="entry name" value="GIL1-like"/>
</dbReference>